<proteinExistence type="predicted"/>
<dbReference type="InterPro" id="IPR043502">
    <property type="entry name" value="DNA/RNA_pol_sf"/>
</dbReference>
<keyword evidence="1" id="KW-0472">Membrane</keyword>
<reference evidence="2" key="2">
    <citation type="submission" date="2021-01" db="EMBL/GenBank/DDBJ databases">
        <authorList>
            <person name="Schikora-Tamarit M.A."/>
        </authorList>
    </citation>
    <scope>NUCLEOTIDE SEQUENCE</scope>
    <source>
        <strain evidence="2">CBS2887</strain>
    </source>
</reference>
<dbReference type="Gene3D" id="3.30.70.270">
    <property type="match status" value="2"/>
</dbReference>
<dbReference type="InterPro" id="IPR050951">
    <property type="entry name" value="Retrovirus_Pol_polyprotein"/>
</dbReference>
<dbReference type="AlphaFoldDB" id="A0A9P8QE90"/>
<keyword evidence="3" id="KW-1185">Reference proteome</keyword>
<evidence type="ECO:0000313" key="2">
    <source>
        <dbReference type="EMBL" id="KAH3687835.1"/>
    </source>
</evidence>
<evidence type="ECO:0000313" key="3">
    <source>
        <dbReference type="Proteomes" id="UP000774326"/>
    </source>
</evidence>
<evidence type="ECO:0000256" key="1">
    <source>
        <dbReference type="SAM" id="Phobius"/>
    </source>
</evidence>
<dbReference type="OrthoDB" id="4488294at2759"/>
<accession>A0A9P8QE90</accession>
<dbReference type="PANTHER" id="PTHR37984:SF5">
    <property type="entry name" value="PROTEIN NYNRIN-LIKE"/>
    <property type="match status" value="1"/>
</dbReference>
<dbReference type="EMBL" id="JAEUBG010000606">
    <property type="protein sequence ID" value="KAH3687835.1"/>
    <property type="molecule type" value="Genomic_DNA"/>
</dbReference>
<name>A0A9P8QE90_WICPI</name>
<dbReference type="Proteomes" id="UP000774326">
    <property type="component" value="Unassembled WGS sequence"/>
</dbReference>
<protein>
    <recommendedName>
        <fullName evidence="4">Reverse transcriptase/retrotransposon-derived protein RNase H-like domain-containing protein</fullName>
    </recommendedName>
</protein>
<keyword evidence="1" id="KW-1133">Transmembrane helix</keyword>
<keyword evidence="1" id="KW-0812">Transmembrane</keyword>
<dbReference type="Gene3D" id="3.10.10.10">
    <property type="entry name" value="HIV Type 1 Reverse Transcriptase, subunit A, domain 1"/>
    <property type="match status" value="1"/>
</dbReference>
<feature type="transmembrane region" description="Helical" evidence="1">
    <location>
        <begin position="33"/>
        <end position="58"/>
    </location>
</feature>
<comment type="caution">
    <text evidence="2">The sequence shown here is derived from an EMBL/GenBank/DDBJ whole genome shotgun (WGS) entry which is preliminary data.</text>
</comment>
<reference evidence="2" key="1">
    <citation type="journal article" date="2021" name="Open Biol.">
        <title>Shared evolutionary footprints suggest mitochondrial oxidative damage underlies multiple complex I losses in fungi.</title>
        <authorList>
            <person name="Schikora-Tamarit M.A."/>
            <person name="Marcet-Houben M."/>
            <person name="Nosek J."/>
            <person name="Gabaldon T."/>
        </authorList>
    </citation>
    <scope>NUCLEOTIDE SEQUENCE</scope>
    <source>
        <strain evidence="2">CBS2887</strain>
    </source>
</reference>
<evidence type="ECO:0008006" key="4">
    <source>
        <dbReference type="Google" id="ProtNLM"/>
    </source>
</evidence>
<dbReference type="InterPro" id="IPR043128">
    <property type="entry name" value="Rev_trsase/Diguanyl_cyclase"/>
</dbReference>
<sequence length="189" mass="21524">MTDCSRRYSTFKSILGFYAFSVAFGQANAPEVLSKICLVSSILGGFSGFACFLSPILLREHAVQYLEQVLSRLKEHQLHLNLEKSVFFKETEFKWLGTPFCYRCCLWYYLYPSYINYVGSFIPKLSIICSPFQPLLAKNARFHWTDACESAFLTLKDLELDIMSKQSFAPGKPITILTGLVSYLMLSSV</sequence>
<organism evidence="2 3">
    <name type="scientific">Wickerhamomyces pijperi</name>
    <name type="common">Yeast</name>
    <name type="synonym">Pichia pijperi</name>
    <dbReference type="NCBI Taxonomy" id="599730"/>
    <lineage>
        <taxon>Eukaryota</taxon>
        <taxon>Fungi</taxon>
        <taxon>Dikarya</taxon>
        <taxon>Ascomycota</taxon>
        <taxon>Saccharomycotina</taxon>
        <taxon>Saccharomycetes</taxon>
        <taxon>Phaffomycetales</taxon>
        <taxon>Wickerhamomycetaceae</taxon>
        <taxon>Wickerhamomyces</taxon>
    </lineage>
</organism>
<dbReference type="PANTHER" id="PTHR37984">
    <property type="entry name" value="PROTEIN CBG26694"/>
    <property type="match status" value="1"/>
</dbReference>
<dbReference type="SUPFAM" id="SSF56672">
    <property type="entry name" value="DNA/RNA polymerases"/>
    <property type="match status" value="1"/>
</dbReference>
<gene>
    <name evidence="2" type="ORF">WICPIJ_001174</name>
</gene>